<feature type="binding site" evidence="4">
    <location>
        <position position="56"/>
    </location>
    <ligand>
        <name>substrate</name>
    </ligand>
</feature>
<dbReference type="Gene3D" id="3.40.50.10420">
    <property type="entry name" value="NagB/RpiA/CoA transferase-like"/>
    <property type="match status" value="1"/>
</dbReference>
<protein>
    <recommendedName>
        <fullName evidence="5">5-formyltetrahydrofolate cyclo-ligase</fullName>
        <ecNumber evidence="5">6.3.3.2</ecNumber>
    </recommendedName>
</protein>
<dbReference type="PANTHER" id="PTHR23407">
    <property type="entry name" value="ATPASE INHIBITOR/5-FORMYLTETRAHYDROFOLATE CYCLO-LIGASE"/>
    <property type="match status" value="1"/>
</dbReference>
<dbReference type="PIRSF" id="PIRSF006806">
    <property type="entry name" value="FTHF_cligase"/>
    <property type="match status" value="1"/>
</dbReference>
<feature type="binding site" evidence="4">
    <location>
        <position position="49"/>
    </location>
    <ligand>
        <name>substrate</name>
    </ligand>
</feature>
<keyword evidence="7" id="KW-1185">Reference proteome</keyword>
<sequence length="191" mass="22212">MDKSSLRSEFLQRRKNLSEKELEEINEAILKNITLFFKINIIQTVHVFLPQLGKNEIDTWRIISLLRNFPQIKIISPRIIPGTREMEHYLLTPETILINNRWQIPEPDPETSLSVSPNEIDAVLIPLLAFDKRGFRVGYGGGYYDRFLVECRSDVVKIGLSFFEAIDEIDDLDSFDVAMNYCITPFEIVQF</sequence>
<keyword evidence="5" id="KW-0479">Metal-binding</keyword>
<evidence type="ECO:0000256" key="3">
    <source>
        <dbReference type="ARBA" id="ARBA00022840"/>
    </source>
</evidence>
<evidence type="ECO:0000256" key="1">
    <source>
        <dbReference type="ARBA" id="ARBA00010638"/>
    </source>
</evidence>
<feature type="binding site" evidence="4">
    <location>
        <begin position="3"/>
        <end position="7"/>
    </location>
    <ligand>
        <name>ATP</name>
        <dbReference type="ChEBI" id="CHEBI:30616"/>
    </ligand>
</feature>
<evidence type="ECO:0000256" key="5">
    <source>
        <dbReference type="RuleBase" id="RU361279"/>
    </source>
</evidence>
<accession>A0A4U6D3U8</accession>
<dbReference type="GO" id="GO:0005524">
    <property type="term" value="F:ATP binding"/>
    <property type="evidence" value="ECO:0007669"/>
    <property type="project" value="UniProtKB-KW"/>
</dbReference>
<evidence type="ECO:0000256" key="4">
    <source>
        <dbReference type="PIRSR" id="PIRSR006806-1"/>
    </source>
</evidence>
<dbReference type="InterPro" id="IPR002698">
    <property type="entry name" value="FTHF_cligase"/>
</dbReference>
<comment type="catalytic activity">
    <reaction evidence="5">
        <text>(6S)-5-formyl-5,6,7,8-tetrahydrofolate + ATP = (6R)-5,10-methenyltetrahydrofolate + ADP + phosphate</text>
        <dbReference type="Rhea" id="RHEA:10488"/>
        <dbReference type="ChEBI" id="CHEBI:30616"/>
        <dbReference type="ChEBI" id="CHEBI:43474"/>
        <dbReference type="ChEBI" id="CHEBI:57455"/>
        <dbReference type="ChEBI" id="CHEBI:57457"/>
        <dbReference type="ChEBI" id="CHEBI:456216"/>
        <dbReference type="EC" id="6.3.3.2"/>
    </reaction>
</comment>
<keyword evidence="2 4" id="KW-0547">Nucleotide-binding</keyword>
<dbReference type="SUPFAM" id="SSF100950">
    <property type="entry name" value="NagB/RpiA/CoA transferase-like"/>
    <property type="match status" value="1"/>
</dbReference>
<dbReference type="AlphaFoldDB" id="A0A4U6D3U8"/>
<organism evidence="6 7">
    <name type="scientific">Dyadobacter frigoris</name>
    <dbReference type="NCBI Taxonomy" id="2576211"/>
    <lineage>
        <taxon>Bacteria</taxon>
        <taxon>Pseudomonadati</taxon>
        <taxon>Bacteroidota</taxon>
        <taxon>Cytophagia</taxon>
        <taxon>Cytophagales</taxon>
        <taxon>Spirosomataceae</taxon>
        <taxon>Dyadobacter</taxon>
    </lineage>
</organism>
<dbReference type="InterPro" id="IPR037171">
    <property type="entry name" value="NagB/RpiA_transferase-like"/>
</dbReference>
<dbReference type="NCBIfam" id="TIGR02727">
    <property type="entry name" value="MTHFS_bact"/>
    <property type="match status" value="1"/>
</dbReference>
<dbReference type="OrthoDB" id="9801938at2"/>
<dbReference type="EMBL" id="SZVO01000007">
    <property type="protein sequence ID" value="TKT91326.1"/>
    <property type="molecule type" value="Genomic_DNA"/>
</dbReference>
<evidence type="ECO:0000313" key="6">
    <source>
        <dbReference type="EMBL" id="TKT91326.1"/>
    </source>
</evidence>
<keyword evidence="6" id="KW-0436">Ligase</keyword>
<comment type="caution">
    <text evidence="6">The sequence shown here is derived from an EMBL/GenBank/DDBJ whole genome shotgun (WGS) entry which is preliminary data.</text>
</comment>
<dbReference type="InterPro" id="IPR024185">
    <property type="entry name" value="FTHF_cligase-like_sf"/>
</dbReference>
<dbReference type="GO" id="GO:0046872">
    <property type="term" value="F:metal ion binding"/>
    <property type="evidence" value="ECO:0007669"/>
    <property type="project" value="UniProtKB-KW"/>
</dbReference>
<keyword evidence="5" id="KW-0460">Magnesium</keyword>
<dbReference type="Pfam" id="PF01812">
    <property type="entry name" value="5-FTHF_cyc-lig"/>
    <property type="match status" value="1"/>
</dbReference>
<gene>
    <name evidence="6" type="ORF">FDK13_16945</name>
</gene>
<dbReference type="GO" id="GO:0035999">
    <property type="term" value="P:tetrahydrofolate interconversion"/>
    <property type="evidence" value="ECO:0007669"/>
    <property type="project" value="TreeGrafter"/>
</dbReference>
<dbReference type="PANTHER" id="PTHR23407:SF1">
    <property type="entry name" value="5-FORMYLTETRAHYDROFOLATE CYCLO-LIGASE"/>
    <property type="match status" value="1"/>
</dbReference>
<dbReference type="GO" id="GO:0009396">
    <property type="term" value="P:folic acid-containing compound biosynthetic process"/>
    <property type="evidence" value="ECO:0007669"/>
    <property type="project" value="TreeGrafter"/>
</dbReference>
<keyword evidence="3 4" id="KW-0067">ATP-binding</keyword>
<proteinExistence type="inferred from homology"/>
<evidence type="ECO:0000313" key="7">
    <source>
        <dbReference type="Proteomes" id="UP000304900"/>
    </source>
</evidence>
<dbReference type="Proteomes" id="UP000304900">
    <property type="component" value="Unassembled WGS sequence"/>
</dbReference>
<feature type="binding site" evidence="4">
    <location>
        <begin position="136"/>
        <end position="144"/>
    </location>
    <ligand>
        <name>ATP</name>
        <dbReference type="ChEBI" id="CHEBI:30616"/>
    </ligand>
</feature>
<reference evidence="6 7" key="1">
    <citation type="submission" date="2019-05" db="EMBL/GenBank/DDBJ databases">
        <title>Dyadobacter AR-3-8 sp. nov., isolated from arctic soil.</title>
        <authorList>
            <person name="Chaudhary D.K."/>
        </authorList>
    </citation>
    <scope>NUCLEOTIDE SEQUENCE [LARGE SCALE GENOMIC DNA]</scope>
    <source>
        <strain evidence="6 7">AR-3-8</strain>
    </source>
</reference>
<evidence type="ECO:0000256" key="2">
    <source>
        <dbReference type="ARBA" id="ARBA00022741"/>
    </source>
</evidence>
<dbReference type="RefSeq" id="WP_137341186.1">
    <property type="nucleotide sequence ID" value="NZ_BSQH01000021.1"/>
</dbReference>
<name>A0A4U6D3U8_9BACT</name>
<dbReference type="EC" id="6.3.3.2" evidence="5"/>
<dbReference type="GO" id="GO:0030272">
    <property type="term" value="F:5-formyltetrahydrofolate cyclo-ligase activity"/>
    <property type="evidence" value="ECO:0007669"/>
    <property type="project" value="UniProtKB-EC"/>
</dbReference>
<comment type="similarity">
    <text evidence="1 5">Belongs to the 5-formyltetrahydrofolate cyclo-ligase family.</text>
</comment>
<comment type="cofactor">
    <cofactor evidence="5">
        <name>Mg(2+)</name>
        <dbReference type="ChEBI" id="CHEBI:18420"/>
    </cofactor>
</comment>